<dbReference type="InterPro" id="IPR035069">
    <property type="entry name" value="TTHA1013/TTHA0281-like"/>
</dbReference>
<protein>
    <submittedName>
        <fullName evidence="2">Hypothetical conserved protein</fullName>
    </submittedName>
</protein>
<dbReference type="Gene3D" id="3.30.160.250">
    <property type="match status" value="1"/>
</dbReference>
<gene>
    <name evidence="2" type="ORF">HGMM_F08F07C10</name>
</gene>
<sequence length="112" mass="12700">MRGGTLSVYNVDAMGKLLSQRRSKVGITSYTFKVVLERDKWPDEPDEKAVWRAYIPILPAAHAWGDTPKEAMERLQNAVELLVEYMMERGEAIPQEPDQVIVSNEPLITVTI</sequence>
<reference evidence="2" key="1">
    <citation type="journal article" date="2005" name="Environ. Microbiol.">
        <title>Genetic and functional properties of uncultivated thermophilic crenarchaeotes from a subsurface gold mine as revealed by analysis of genome fragments.</title>
        <authorList>
            <person name="Nunoura T."/>
            <person name="Hirayama H."/>
            <person name="Takami H."/>
            <person name="Oida H."/>
            <person name="Nishi S."/>
            <person name="Shimamura S."/>
            <person name="Suzuki Y."/>
            <person name="Inagaki F."/>
            <person name="Takai K."/>
            <person name="Nealson K.H."/>
            <person name="Horikoshi K."/>
        </authorList>
    </citation>
    <scope>NUCLEOTIDE SEQUENCE</scope>
</reference>
<dbReference type="AlphaFoldDB" id="H5SC65"/>
<evidence type="ECO:0000259" key="1">
    <source>
        <dbReference type="Pfam" id="PF15919"/>
    </source>
</evidence>
<dbReference type="EMBL" id="AP011666">
    <property type="protein sequence ID" value="BAL53751.1"/>
    <property type="molecule type" value="Genomic_DNA"/>
</dbReference>
<name>H5SC65_9BACT</name>
<evidence type="ECO:0000313" key="2">
    <source>
        <dbReference type="EMBL" id="BAL53751.1"/>
    </source>
</evidence>
<feature type="domain" description="HicB-like antitoxin of toxin-antitoxin system" evidence="1">
    <location>
        <begin position="44"/>
        <end position="98"/>
    </location>
</feature>
<organism evidence="2">
    <name type="scientific">uncultured Acetothermia bacterium</name>
    <dbReference type="NCBI Taxonomy" id="236499"/>
    <lineage>
        <taxon>Bacteria</taxon>
        <taxon>Candidatus Bipolaricaulota</taxon>
        <taxon>environmental samples</taxon>
    </lineage>
</organism>
<dbReference type="InterPro" id="IPR031807">
    <property type="entry name" value="HicB-like"/>
</dbReference>
<dbReference type="SUPFAM" id="SSF143100">
    <property type="entry name" value="TTHA1013/TTHA0281-like"/>
    <property type="match status" value="1"/>
</dbReference>
<dbReference type="Pfam" id="PF15919">
    <property type="entry name" value="HicB_lk_antitox"/>
    <property type="match status" value="1"/>
</dbReference>
<accession>H5SC65</accession>
<reference evidence="2" key="2">
    <citation type="journal article" date="2012" name="PLoS ONE">
        <title>A Deeply Branching Thermophilic Bacterium with an Ancient Acetyl-CoA Pathway Dominates a Subsurface Ecosystem.</title>
        <authorList>
            <person name="Takami H."/>
            <person name="Noguchi H."/>
            <person name="Takaki Y."/>
            <person name="Uchiyama I."/>
            <person name="Toyoda A."/>
            <person name="Nishi S."/>
            <person name="Chee G.-J."/>
            <person name="Arai W."/>
            <person name="Nunoura T."/>
            <person name="Itoh T."/>
            <person name="Hattori M."/>
            <person name="Takai K."/>
        </authorList>
    </citation>
    <scope>NUCLEOTIDE SEQUENCE</scope>
</reference>
<proteinExistence type="predicted"/>